<dbReference type="GO" id="GO:0016787">
    <property type="term" value="F:hydrolase activity"/>
    <property type="evidence" value="ECO:0007669"/>
    <property type="project" value="UniProtKB-KW"/>
</dbReference>
<proteinExistence type="predicted"/>
<evidence type="ECO:0000313" key="8">
    <source>
        <dbReference type="Proteomes" id="UP000271031"/>
    </source>
</evidence>
<protein>
    <recommendedName>
        <fullName evidence="9">Helicase</fullName>
    </recommendedName>
</protein>
<organism evidence="7 8">
    <name type="scientific">Brevibacillus fluminis</name>
    <dbReference type="NCBI Taxonomy" id="511487"/>
    <lineage>
        <taxon>Bacteria</taxon>
        <taxon>Bacillati</taxon>
        <taxon>Bacillota</taxon>
        <taxon>Bacilli</taxon>
        <taxon>Bacillales</taxon>
        <taxon>Paenibacillaceae</taxon>
        <taxon>Brevibacillus</taxon>
    </lineage>
</organism>
<dbReference type="InterPro" id="IPR000330">
    <property type="entry name" value="SNF2_N"/>
</dbReference>
<dbReference type="OrthoDB" id="9814088at2"/>
<dbReference type="PROSITE" id="PS51192">
    <property type="entry name" value="HELICASE_ATP_BIND_1"/>
    <property type="match status" value="1"/>
</dbReference>
<evidence type="ECO:0000256" key="3">
    <source>
        <dbReference type="ARBA" id="ARBA00022806"/>
    </source>
</evidence>
<evidence type="ECO:0000313" key="7">
    <source>
        <dbReference type="EMBL" id="RNB92520.1"/>
    </source>
</evidence>
<dbReference type="InterPro" id="IPR057342">
    <property type="entry name" value="DEXDc_RapA"/>
</dbReference>
<dbReference type="NCBIfam" id="NF041062">
    <property type="entry name" value="DpdE"/>
    <property type="match status" value="1"/>
</dbReference>
<evidence type="ECO:0000256" key="1">
    <source>
        <dbReference type="ARBA" id="ARBA00022741"/>
    </source>
</evidence>
<gene>
    <name evidence="7" type="ORF">EDM56_02155</name>
</gene>
<dbReference type="InterPro" id="IPR027417">
    <property type="entry name" value="P-loop_NTPase"/>
</dbReference>
<dbReference type="PANTHER" id="PTHR45766">
    <property type="entry name" value="DNA ANNEALING HELICASE AND ENDONUCLEASE ZRANB3 FAMILY MEMBER"/>
    <property type="match status" value="1"/>
</dbReference>
<dbReference type="Pfam" id="PF00176">
    <property type="entry name" value="SNF2-rel_dom"/>
    <property type="match status" value="2"/>
</dbReference>
<evidence type="ECO:0000259" key="5">
    <source>
        <dbReference type="PROSITE" id="PS51192"/>
    </source>
</evidence>
<dbReference type="Pfam" id="PF00271">
    <property type="entry name" value="Helicase_C"/>
    <property type="match status" value="1"/>
</dbReference>
<evidence type="ECO:0000256" key="2">
    <source>
        <dbReference type="ARBA" id="ARBA00022801"/>
    </source>
</evidence>
<dbReference type="GO" id="GO:0004386">
    <property type="term" value="F:helicase activity"/>
    <property type="evidence" value="ECO:0007669"/>
    <property type="project" value="UniProtKB-KW"/>
</dbReference>
<dbReference type="AlphaFoldDB" id="A0A3M8DWG7"/>
<comment type="caution">
    <text evidence="7">The sequence shown here is derived from an EMBL/GenBank/DDBJ whole genome shotgun (WGS) entry which is preliminary data.</text>
</comment>
<dbReference type="InterPro" id="IPR038718">
    <property type="entry name" value="SNF2-like_sf"/>
</dbReference>
<keyword evidence="4" id="KW-0067">ATP-binding</keyword>
<dbReference type="InterPro" id="IPR014001">
    <property type="entry name" value="Helicase_ATP-bd"/>
</dbReference>
<feature type="domain" description="Helicase ATP-binding" evidence="5">
    <location>
        <begin position="170"/>
        <end position="318"/>
    </location>
</feature>
<evidence type="ECO:0000259" key="6">
    <source>
        <dbReference type="PROSITE" id="PS51194"/>
    </source>
</evidence>
<dbReference type="GO" id="GO:0005524">
    <property type="term" value="F:ATP binding"/>
    <property type="evidence" value="ECO:0007669"/>
    <property type="project" value="UniProtKB-KW"/>
</dbReference>
<keyword evidence="8" id="KW-1185">Reference proteome</keyword>
<keyword evidence="3" id="KW-0347">Helicase</keyword>
<keyword evidence="1" id="KW-0547">Nucleotide-binding</keyword>
<dbReference type="PROSITE" id="PS51194">
    <property type="entry name" value="HELICASE_CTER"/>
    <property type="match status" value="1"/>
</dbReference>
<dbReference type="PANTHER" id="PTHR45766:SF6">
    <property type="entry name" value="SWI_SNF-RELATED MATRIX-ASSOCIATED ACTIN-DEPENDENT REGULATOR OF CHROMATIN SUBFAMILY A-LIKE PROTEIN 1"/>
    <property type="match status" value="1"/>
</dbReference>
<dbReference type="EMBL" id="RHHQ01000003">
    <property type="protein sequence ID" value="RNB92520.1"/>
    <property type="molecule type" value="Genomic_DNA"/>
</dbReference>
<name>A0A3M8DWG7_9BACL</name>
<evidence type="ECO:0000256" key="4">
    <source>
        <dbReference type="ARBA" id="ARBA00022840"/>
    </source>
</evidence>
<reference evidence="7 8" key="1">
    <citation type="submission" date="2018-10" db="EMBL/GenBank/DDBJ databases">
        <title>Phylogenomics of Brevibacillus.</title>
        <authorList>
            <person name="Dunlap C."/>
        </authorList>
    </citation>
    <scope>NUCLEOTIDE SEQUENCE [LARGE SCALE GENOMIC DNA]</scope>
    <source>
        <strain evidence="7 8">JCM 15716</strain>
    </source>
</reference>
<dbReference type="Gene3D" id="3.40.50.300">
    <property type="entry name" value="P-loop containing nucleotide triphosphate hydrolases"/>
    <property type="match status" value="1"/>
</dbReference>
<dbReference type="InterPro" id="IPR001650">
    <property type="entry name" value="Helicase_C-like"/>
</dbReference>
<dbReference type="CDD" id="cd18793">
    <property type="entry name" value="SF2_C_SNF"/>
    <property type="match status" value="1"/>
</dbReference>
<feature type="domain" description="Helicase C-terminal" evidence="6">
    <location>
        <begin position="552"/>
        <end position="711"/>
    </location>
</feature>
<keyword evidence="2" id="KW-0378">Hydrolase</keyword>
<dbReference type="InterPro" id="IPR049730">
    <property type="entry name" value="SNF2/RAD54-like_C"/>
</dbReference>
<dbReference type="SUPFAM" id="SSF52540">
    <property type="entry name" value="P-loop containing nucleoside triphosphate hydrolases"/>
    <property type="match status" value="1"/>
</dbReference>
<evidence type="ECO:0008006" key="9">
    <source>
        <dbReference type="Google" id="ProtNLM"/>
    </source>
</evidence>
<dbReference type="Gene3D" id="3.40.50.10810">
    <property type="entry name" value="Tandem AAA-ATPase domain"/>
    <property type="match status" value="2"/>
</dbReference>
<dbReference type="Proteomes" id="UP000271031">
    <property type="component" value="Unassembled WGS sequence"/>
</dbReference>
<dbReference type="CDD" id="cd18011">
    <property type="entry name" value="DEXDc_RapA"/>
    <property type="match status" value="1"/>
</dbReference>
<sequence length="1089" mass="127269">MVNIPVGSFVTVLSNSRGIGKLTSISPDKQFAQVTYFHSIHKQETLTYPVKEVKATVLKSQTRCYYYFAKEERWIMGRALRVIDREYEVDFPDTFSKYIPEKDLLVRCEDSVPIPTDVLSILGQETAFFHIRRTNFLMTLMEQRAAAKGMAGLISSNISLMPHQVEVVRRVLEDPVPRYLLADEVGLGKTIETGVILRQMLLDDPRMRALVIVPSFLITQWNEELKHRFQIEQFEGRVEFTSVELFHSYSGSYPDIVIIDEAHEVAKLGLTSGIKEKGRYEQLKLLCHRAHVLLLLSATPVLNNEHEFLSMLHLLDPDNYKLDELDAFRRKVTFRQEVGKSLLSFREDSKPFMLKRGISNLRSRFNNDPILESHLVELEIGLDRFGEEERRDLIRRIRVHISETYRLHRRMLRNRRENVQDLFRHSRGENKVTEEFDLDERTVQLHKLLDEYRYEAWAAERELWKEVETRESVNFRIWLTLIEAAGCDEDLFQKVVNTRRAKKVERSLDGVFPDEILTLLASSPYFLGELELLDRMIEVFKYPSEEGDKKLLLLEIIKSIQDKSFRNREIPKKIIIFTQFTRVCEDLLEYLRHNLGTETVGAYHSGMEREEIEFVTNSFQNNQSCEVLICDSTGEVGRNFQFADHMIHYDLPLSPNRLEQRIGRLDRLGRTKPFQMSVLTGPDATVNFQFAWHNLMDKGLDIYRSSISSLQFFVDKHMPTILRCLYVHGIEGLEVETENIRLTIQEEKVNIAEQQVIDEIDARENQATSFLEQLVSYERNPQKIQDSVEPWICEALKFDKIRGTHFSQVLYEGTPSTLVPRSHLQTLHDQMNIPGCFSREQSIDLKNTKLFRIGEPFFDTLSEYLRWDDRGQTYAFWRTVPSWRGRDQDWLGFRLHYIVEGDTEPLNSLISSRGDDNQSKAYRRLLDKFFEPTYISILLDYQGNIANSTYRDLLETPFFDVEEGGNDTNIIKERLGRIRSTFSSGTWENICQKAAENSHRYLLSDTSFQELCKQNTDRARSYFGYMKTQLELRNNYESMWGKKEVFDDELYEVILKGIENPKVHLDAAGFLVLSDKPLRKQTQRGGGRF</sequence>
<dbReference type="SMART" id="SM00487">
    <property type="entry name" value="DEXDc"/>
    <property type="match status" value="1"/>
</dbReference>
<dbReference type="SMART" id="SM00490">
    <property type="entry name" value="HELICc"/>
    <property type="match status" value="1"/>
</dbReference>
<accession>A0A3M8DWG7</accession>